<gene>
    <name evidence="1" type="ORF">OIDMADRAFT_18411</name>
</gene>
<dbReference type="Proteomes" id="UP000054321">
    <property type="component" value="Unassembled WGS sequence"/>
</dbReference>
<dbReference type="HOGENOM" id="CLU_2073837_0_0_1"/>
<keyword evidence="2" id="KW-1185">Reference proteome</keyword>
<dbReference type="AlphaFoldDB" id="A0A0C3HHS4"/>
<proteinExistence type="predicted"/>
<accession>A0A0C3HHS4</accession>
<name>A0A0C3HHS4_OIDMZ</name>
<evidence type="ECO:0000313" key="2">
    <source>
        <dbReference type="Proteomes" id="UP000054321"/>
    </source>
</evidence>
<organism evidence="1 2">
    <name type="scientific">Oidiodendron maius (strain Zn)</name>
    <dbReference type="NCBI Taxonomy" id="913774"/>
    <lineage>
        <taxon>Eukaryota</taxon>
        <taxon>Fungi</taxon>
        <taxon>Dikarya</taxon>
        <taxon>Ascomycota</taxon>
        <taxon>Pezizomycotina</taxon>
        <taxon>Leotiomycetes</taxon>
        <taxon>Leotiomycetes incertae sedis</taxon>
        <taxon>Myxotrichaceae</taxon>
        <taxon>Oidiodendron</taxon>
    </lineage>
</organism>
<dbReference type="EMBL" id="KN832874">
    <property type="protein sequence ID" value="KIN02630.1"/>
    <property type="molecule type" value="Genomic_DNA"/>
</dbReference>
<sequence length="118" mass="12815">MDGICAELSRSADITGELTTYYGRLYLGRRMLTVTRPVSVLGAASLPLLAHYFWAGKTLKPYLSSISMLDLTHPATGGSLQEGYYILDKCLPLKPSRLVPLSSTTIILPDTASTHLSL</sequence>
<dbReference type="InParanoid" id="A0A0C3HHS4"/>
<evidence type="ECO:0000313" key="1">
    <source>
        <dbReference type="EMBL" id="KIN02630.1"/>
    </source>
</evidence>
<reference evidence="2" key="2">
    <citation type="submission" date="2015-01" db="EMBL/GenBank/DDBJ databases">
        <title>Evolutionary Origins and Diversification of the Mycorrhizal Mutualists.</title>
        <authorList>
            <consortium name="DOE Joint Genome Institute"/>
            <consortium name="Mycorrhizal Genomics Consortium"/>
            <person name="Kohler A."/>
            <person name="Kuo A."/>
            <person name="Nagy L.G."/>
            <person name="Floudas D."/>
            <person name="Copeland A."/>
            <person name="Barry K.W."/>
            <person name="Cichocki N."/>
            <person name="Veneault-Fourrey C."/>
            <person name="LaButti K."/>
            <person name="Lindquist E.A."/>
            <person name="Lipzen A."/>
            <person name="Lundell T."/>
            <person name="Morin E."/>
            <person name="Murat C."/>
            <person name="Riley R."/>
            <person name="Ohm R."/>
            <person name="Sun H."/>
            <person name="Tunlid A."/>
            <person name="Henrissat B."/>
            <person name="Grigoriev I.V."/>
            <person name="Hibbett D.S."/>
            <person name="Martin F."/>
        </authorList>
    </citation>
    <scope>NUCLEOTIDE SEQUENCE [LARGE SCALE GENOMIC DNA]</scope>
    <source>
        <strain evidence="2">Zn</strain>
    </source>
</reference>
<reference evidence="1 2" key="1">
    <citation type="submission" date="2014-04" db="EMBL/GenBank/DDBJ databases">
        <authorList>
            <consortium name="DOE Joint Genome Institute"/>
            <person name="Kuo A."/>
            <person name="Martino E."/>
            <person name="Perotto S."/>
            <person name="Kohler A."/>
            <person name="Nagy L.G."/>
            <person name="Floudas D."/>
            <person name="Copeland A."/>
            <person name="Barry K.W."/>
            <person name="Cichocki N."/>
            <person name="Veneault-Fourrey C."/>
            <person name="LaButti K."/>
            <person name="Lindquist E.A."/>
            <person name="Lipzen A."/>
            <person name="Lundell T."/>
            <person name="Morin E."/>
            <person name="Murat C."/>
            <person name="Sun H."/>
            <person name="Tunlid A."/>
            <person name="Henrissat B."/>
            <person name="Grigoriev I.V."/>
            <person name="Hibbett D.S."/>
            <person name="Martin F."/>
            <person name="Nordberg H.P."/>
            <person name="Cantor M.N."/>
            <person name="Hua S.X."/>
        </authorList>
    </citation>
    <scope>NUCLEOTIDE SEQUENCE [LARGE SCALE GENOMIC DNA]</scope>
    <source>
        <strain evidence="1 2">Zn</strain>
    </source>
</reference>
<protein>
    <submittedName>
        <fullName evidence="1">Uncharacterized protein</fullName>
    </submittedName>
</protein>